<dbReference type="Pfam" id="PF13180">
    <property type="entry name" value="PDZ_2"/>
    <property type="match status" value="1"/>
</dbReference>
<dbReference type="Gene3D" id="2.40.10.10">
    <property type="entry name" value="Trypsin-like serine proteases"/>
    <property type="match status" value="2"/>
</dbReference>
<accession>A0A133ZL50</accession>
<sequence length="419" mass="45111">MPNTKKDHESDEKNPFIKQTIIEEKKDQRKRIVSAACLAVVFGMVAGPTTALTSHIINKNILSKKTKTTIQIPKEETSIEGSEEAESSEPVEDIVASAIESIDLSEKNLEQMYAGLSKVAENKDNTIVKISAITTNTDWFDNTLQNESSCSGIVVAKSGDNLIVLTTNMSIEGGIRVGFFDGSVKEANVLGTDSLTNLMILSVDISSMGEKVKSIEPIVLGNSYQLKKGAFILAIGSPVGVSRSLDIGNVTAIEKNASFFDGYGRVIYCDKHLDNRGTFLIDTSGELVGVISNLDGDSPISMAYGISDLKMLIENMTNGVGSSYLGVRAIDIDKDKAPEGMPNGVYVTEVRADSPAYNIGIQSGDIISMIGDEEVNSIIGFKNIMEKLKPNQVVNIKVSRSGKDGFTELNFETTIGARS</sequence>
<keyword evidence="4" id="KW-0472">Membrane</keyword>
<dbReference type="InterPro" id="IPR043504">
    <property type="entry name" value="Peptidase_S1_PA_chymotrypsin"/>
</dbReference>
<dbReference type="InterPro" id="IPR009003">
    <property type="entry name" value="Peptidase_S1_PA"/>
</dbReference>
<keyword evidence="4" id="KW-0812">Transmembrane</keyword>
<evidence type="ECO:0000256" key="2">
    <source>
        <dbReference type="ARBA" id="ARBA00022670"/>
    </source>
</evidence>
<dbReference type="OrthoDB" id="1765023at2"/>
<comment type="similarity">
    <text evidence="1">Belongs to the peptidase S1C family.</text>
</comment>
<dbReference type="Gene3D" id="2.30.42.10">
    <property type="match status" value="1"/>
</dbReference>
<dbReference type="PROSITE" id="PS50106">
    <property type="entry name" value="PDZ"/>
    <property type="match status" value="1"/>
</dbReference>
<feature type="domain" description="PDZ" evidence="5">
    <location>
        <begin position="310"/>
        <end position="378"/>
    </location>
</feature>
<organism evidence="6 7">
    <name type="scientific">Lachnoanaerobaculum saburreum</name>
    <dbReference type="NCBI Taxonomy" id="467210"/>
    <lineage>
        <taxon>Bacteria</taxon>
        <taxon>Bacillati</taxon>
        <taxon>Bacillota</taxon>
        <taxon>Clostridia</taxon>
        <taxon>Lachnospirales</taxon>
        <taxon>Lachnospiraceae</taxon>
        <taxon>Lachnoanaerobaculum</taxon>
    </lineage>
</organism>
<dbReference type="SUPFAM" id="SSF50156">
    <property type="entry name" value="PDZ domain-like"/>
    <property type="match status" value="1"/>
</dbReference>
<comment type="caution">
    <text evidence="6">The sequence shown here is derived from an EMBL/GenBank/DDBJ whole genome shotgun (WGS) entry which is preliminary data.</text>
</comment>
<dbReference type="SUPFAM" id="SSF50494">
    <property type="entry name" value="Trypsin-like serine proteases"/>
    <property type="match status" value="1"/>
</dbReference>
<keyword evidence="4" id="KW-1133">Transmembrane helix</keyword>
<keyword evidence="7" id="KW-1185">Reference proteome</keyword>
<feature type="transmembrane region" description="Helical" evidence="4">
    <location>
        <begin position="32"/>
        <end position="57"/>
    </location>
</feature>
<dbReference type="SMART" id="SM00228">
    <property type="entry name" value="PDZ"/>
    <property type="match status" value="1"/>
</dbReference>
<dbReference type="RefSeq" id="WP_060931610.1">
    <property type="nucleotide sequence ID" value="NZ_KQ959838.1"/>
</dbReference>
<dbReference type="Proteomes" id="UP000070394">
    <property type="component" value="Unassembled WGS sequence"/>
</dbReference>
<dbReference type="PANTHER" id="PTHR22939:SF129">
    <property type="entry name" value="SERINE PROTEASE HTRA2, MITOCHONDRIAL"/>
    <property type="match status" value="1"/>
</dbReference>
<protein>
    <submittedName>
        <fullName evidence="6">PDZ/DHR/GLGF domain protein</fullName>
    </submittedName>
</protein>
<dbReference type="GO" id="GO:0006508">
    <property type="term" value="P:proteolysis"/>
    <property type="evidence" value="ECO:0007669"/>
    <property type="project" value="UniProtKB-KW"/>
</dbReference>
<reference evidence="7" key="1">
    <citation type="submission" date="2016-01" db="EMBL/GenBank/DDBJ databases">
        <authorList>
            <person name="Mitreva M."/>
            <person name="Pepin K.H."/>
            <person name="Mihindukulasuriya K.A."/>
            <person name="Fulton R."/>
            <person name="Fronick C."/>
            <person name="O'Laughlin M."/>
            <person name="Miner T."/>
            <person name="Herter B."/>
            <person name="Rosa B.A."/>
            <person name="Cordes M."/>
            <person name="Tomlinson C."/>
            <person name="Wollam A."/>
            <person name="Palsikar V.B."/>
            <person name="Mardis E.R."/>
            <person name="Wilson R.K."/>
        </authorList>
    </citation>
    <scope>NUCLEOTIDE SEQUENCE [LARGE SCALE GENOMIC DNA]</scope>
    <source>
        <strain evidence="7">DNF00896</strain>
    </source>
</reference>
<dbReference type="STRING" id="467210.HMPREF1866_01933"/>
<dbReference type="PATRIC" id="fig|467210.3.peg.1912"/>
<evidence type="ECO:0000313" key="6">
    <source>
        <dbReference type="EMBL" id="KXB56150.1"/>
    </source>
</evidence>
<dbReference type="PANTHER" id="PTHR22939">
    <property type="entry name" value="SERINE PROTEASE FAMILY S1C HTRA-RELATED"/>
    <property type="match status" value="1"/>
</dbReference>
<evidence type="ECO:0000313" key="7">
    <source>
        <dbReference type="Proteomes" id="UP000070394"/>
    </source>
</evidence>
<proteinExistence type="inferred from homology"/>
<evidence type="ECO:0000259" key="5">
    <source>
        <dbReference type="PROSITE" id="PS50106"/>
    </source>
</evidence>
<dbReference type="PRINTS" id="PR00834">
    <property type="entry name" value="PROTEASES2C"/>
</dbReference>
<keyword evidence="2" id="KW-0645">Protease</keyword>
<dbReference type="InterPro" id="IPR036034">
    <property type="entry name" value="PDZ_sf"/>
</dbReference>
<evidence type="ECO:0000256" key="4">
    <source>
        <dbReference type="SAM" id="Phobius"/>
    </source>
</evidence>
<dbReference type="EMBL" id="LSDA01000104">
    <property type="protein sequence ID" value="KXB56150.1"/>
    <property type="molecule type" value="Genomic_DNA"/>
</dbReference>
<evidence type="ECO:0000256" key="3">
    <source>
        <dbReference type="ARBA" id="ARBA00022801"/>
    </source>
</evidence>
<dbReference type="GO" id="GO:0004252">
    <property type="term" value="F:serine-type endopeptidase activity"/>
    <property type="evidence" value="ECO:0007669"/>
    <property type="project" value="InterPro"/>
</dbReference>
<dbReference type="InterPro" id="IPR001940">
    <property type="entry name" value="Peptidase_S1C"/>
</dbReference>
<name>A0A133ZL50_9FIRM</name>
<dbReference type="Pfam" id="PF13365">
    <property type="entry name" value="Trypsin_2"/>
    <property type="match status" value="1"/>
</dbReference>
<gene>
    <name evidence="6" type="ORF">HMPREF1866_01933</name>
</gene>
<keyword evidence="3" id="KW-0378">Hydrolase</keyword>
<dbReference type="InterPro" id="IPR001478">
    <property type="entry name" value="PDZ"/>
</dbReference>
<evidence type="ECO:0000256" key="1">
    <source>
        <dbReference type="ARBA" id="ARBA00010541"/>
    </source>
</evidence>
<dbReference type="AlphaFoldDB" id="A0A133ZL50"/>